<dbReference type="InterPro" id="IPR050641">
    <property type="entry name" value="RIFMO-like"/>
</dbReference>
<dbReference type="GO" id="GO:0004497">
    <property type="term" value="F:monooxygenase activity"/>
    <property type="evidence" value="ECO:0007669"/>
    <property type="project" value="UniProtKB-KW"/>
</dbReference>
<reference evidence="5" key="1">
    <citation type="submission" date="2023-01" db="EMBL/GenBank/DDBJ databases">
        <title>Draft genome sequence of Nocardiopsis sp. LSu2-4 isolated from halophytes.</title>
        <authorList>
            <person name="Duangmal K."/>
            <person name="Chantavorakit T."/>
        </authorList>
    </citation>
    <scope>NUCLEOTIDE SEQUENCE</scope>
    <source>
        <strain evidence="5">LSu2-4</strain>
    </source>
</reference>
<dbReference type="InterPro" id="IPR036188">
    <property type="entry name" value="FAD/NAD-bd_sf"/>
</dbReference>
<evidence type="ECO:0000256" key="3">
    <source>
        <dbReference type="ARBA" id="ARBA00022827"/>
    </source>
</evidence>
<dbReference type="Gene3D" id="3.30.70.2450">
    <property type="match status" value="1"/>
</dbReference>
<dbReference type="PRINTS" id="PR00420">
    <property type="entry name" value="RNGMNOXGNASE"/>
</dbReference>
<dbReference type="Gene3D" id="3.50.50.60">
    <property type="entry name" value="FAD/NAD(P)-binding domain"/>
    <property type="match status" value="1"/>
</dbReference>
<dbReference type="Gene3D" id="3.40.30.120">
    <property type="match status" value="1"/>
</dbReference>
<evidence type="ECO:0000313" key="5">
    <source>
        <dbReference type="EMBL" id="MDA2807729.1"/>
    </source>
</evidence>
<keyword evidence="3" id="KW-0274">FAD</keyword>
<dbReference type="PANTHER" id="PTHR43004:SF19">
    <property type="entry name" value="BINDING MONOOXYGENASE, PUTATIVE (JCVI)-RELATED"/>
    <property type="match status" value="1"/>
</dbReference>
<keyword evidence="2" id="KW-0285">Flavoprotein</keyword>
<accession>A0ABT4TSQ4</accession>
<proteinExistence type="predicted"/>
<evidence type="ECO:0000259" key="4">
    <source>
        <dbReference type="Pfam" id="PF01494"/>
    </source>
</evidence>
<protein>
    <submittedName>
        <fullName evidence="5">FAD-dependent monooxygenase</fullName>
    </submittedName>
</protein>
<dbReference type="RefSeq" id="WP_270680353.1">
    <property type="nucleotide sequence ID" value="NZ_JAQFWP010000061.1"/>
</dbReference>
<feature type="domain" description="FAD-binding" evidence="4">
    <location>
        <begin position="3"/>
        <end position="343"/>
    </location>
</feature>
<dbReference type="Pfam" id="PF01494">
    <property type="entry name" value="FAD_binding_3"/>
    <property type="match status" value="1"/>
</dbReference>
<keyword evidence="5" id="KW-0503">Monooxygenase</keyword>
<dbReference type="EMBL" id="JAQFWP010000061">
    <property type="protein sequence ID" value="MDA2807729.1"/>
    <property type="molecule type" value="Genomic_DNA"/>
</dbReference>
<name>A0ABT4TSQ4_9ACTN</name>
<comment type="caution">
    <text evidence="5">The sequence shown here is derived from an EMBL/GenBank/DDBJ whole genome shotgun (WGS) entry which is preliminary data.</text>
</comment>
<keyword evidence="6" id="KW-1185">Reference proteome</keyword>
<evidence type="ECO:0000256" key="2">
    <source>
        <dbReference type="ARBA" id="ARBA00022630"/>
    </source>
</evidence>
<dbReference type="SUPFAM" id="SSF51905">
    <property type="entry name" value="FAD/NAD(P)-binding domain"/>
    <property type="match status" value="1"/>
</dbReference>
<gene>
    <name evidence="5" type="ORF">O4U47_24675</name>
</gene>
<dbReference type="Proteomes" id="UP001165685">
    <property type="component" value="Unassembled WGS sequence"/>
</dbReference>
<organism evidence="5 6">
    <name type="scientific">Nocardiopsis suaedae</name>
    <dbReference type="NCBI Taxonomy" id="3018444"/>
    <lineage>
        <taxon>Bacteria</taxon>
        <taxon>Bacillati</taxon>
        <taxon>Actinomycetota</taxon>
        <taxon>Actinomycetes</taxon>
        <taxon>Streptosporangiales</taxon>
        <taxon>Nocardiopsidaceae</taxon>
        <taxon>Nocardiopsis</taxon>
    </lineage>
</organism>
<evidence type="ECO:0000256" key="1">
    <source>
        <dbReference type="ARBA" id="ARBA00001974"/>
    </source>
</evidence>
<keyword evidence="5" id="KW-0560">Oxidoreductase</keyword>
<evidence type="ECO:0000313" key="6">
    <source>
        <dbReference type="Proteomes" id="UP001165685"/>
    </source>
</evidence>
<dbReference type="InterPro" id="IPR002938">
    <property type="entry name" value="FAD-bd"/>
</dbReference>
<comment type="cofactor">
    <cofactor evidence="1">
        <name>FAD</name>
        <dbReference type="ChEBI" id="CHEBI:57692"/>
    </cofactor>
</comment>
<sequence>MQRTQVLVVGAGPTGLVLALQLHRLGVAVRIIDKHPGVLELTKSAALHARTLEHFRDLGVAARVLAEGRRVDILTLRTGHRDRVSVDFRELADTAYPHMVDIPQARTEHILIDRLTAMGVPVERETTCTGIEQTPEGVTATVTTPDGGTETVAAAWLVGCDGAHSTVRDLLGVEFAGAAYADDWVLCDAVVDWPLPRNEMAFSADTDGIYGVFPLPGDRRYRLAYTQHHDRNGDPVEPDLADAQQAMARTGIEGTIESVDQFWTFNLAHRQATGYRRRRVFLAGDAAHVHTPFGGQGLNLGVGDAMNLGWKLATVASGHAPVGLLDSYEAERHRVAKQVVSFTHLGARAMLLRGDPRRHLRDATMAMLQAAPPARHTMARRLSQLSHGYRGTPAVHGHAAHLHAGDRLPDLELFDGVADRTVRLHDLLPHDRHSLLLAGHGDSTALLGRARELVTMPGHRPDTVAALVLTSNWDVSETAPQPGVRAVLDRGRQAEELYGRGPTAYLVRPDRHIGYAGPPDSRRLAGRLAVVLSPTVTPMPGGRR</sequence>
<dbReference type="PANTHER" id="PTHR43004">
    <property type="entry name" value="TRK SYSTEM POTASSIUM UPTAKE PROTEIN"/>
    <property type="match status" value="1"/>
</dbReference>